<sequence length="1184" mass="133555">MASTSTGLVKPIESSKPKEPNISDQPDMVDKSSKSSMPDKPNKDSAVTECPEVTTNTEDESKQGLKKKDSSKPITMGDKSVETKVKSKSKTEPKRKWYGKFGKKRTVALCWSVGKWAQDQLRKETPKPMFRRVEILSEGDVMIPKPGSDATDSDGKPVMIRRPLIPVHLRQMIDRLHRRYAFSKEGAGFGAAPHVLTTRSVDDKFPESDDAALLADEVIDEYLDFTGRSRTLIHLSKHTRATLPAGFEPSFNRHYTRAQVLHEGVWYPAEESSEANITVFQASRQDETLSANATLELNFPMSDEQERMRGYKNLKVSKVYKERKTSAKRWIEVEFDTVPEGTFPSGLDFIEGHGWRDSTIALLNIMRGWRNPSHIQLHFISTLGGKEKDEESLKIVDLANEMKRTGIKRPFYPYYSAEGRALVEKSQQKPHQRVDEDHPIGKVGPLDHFRSADHAAIVLGYSTDLQNNYEQERYIGFDSSHVFRVAYRIISDKHVLGFCQADFKGTALDLELLKCMPTTDSFEIQFKVQTSNIDRTYRATGITVPAIYPRGFTFAFLCLRIPEKVAEYSSVGSDGPLKFWPTTKVMVNTSSRVAVTKIASMYKLSREPVYKHLIPVLNMNPEKWEMIDPTACNTGLNDFDRKYLMNRILSQGEINGRPFTTQQQRKISSATQLGGGVMLIGGPGGSGKTATQIALMKYYSLCGLKSIAVCPTNISTSHLRKEHDKAFTFIAAKDPDVRAMQVAPPNKEQAHFNCAGMPKTPHVLQDLELHGLDISAVATEEGDINSLFDAIKDRRRTRSFKHPEHGLSSRIIEAVRSKPRPFELKGKYPPAKRMLPHIDKDLREELWGPNPIVTDGFASLNQMEVKKYKFLYKELSHEITARANVVFSTMDNVTCSPISSSFGRGARGVMLFLDECTMADEPAVWSLYTSIFSPERIRDEFGGVHPIKGIVMSGDFRQNWPLVTGAEYNEFHPQLMTPLIARFVNSGVPYDEFKTEATESKFRQLLALEKPMSDRQFNMLRKYLGGKKDLPLPSRDPSGRTDIAARKIWLDWSMHAWLLDVPASKCYVGPNHSQVNFANVAATMLFLEDMFIKTADGKPFIPFNDVVIVSPYAEQIIEYQKEKVNLARRLGCNSEDLPEAITGDAFHSRDARMVIFDIVVSSTKTKSDLGFLESDRRMTVLLQI</sequence>
<proteinExistence type="predicted"/>
<accession>U1HK71</accession>
<keyword evidence="4" id="KW-0067">ATP-binding</keyword>
<evidence type="ECO:0000313" key="8">
    <source>
        <dbReference type="Proteomes" id="UP000019373"/>
    </source>
</evidence>
<dbReference type="Pfam" id="PF13087">
    <property type="entry name" value="AAA_12"/>
    <property type="match status" value="1"/>
</dbReference>
<dbReference type="Gene3D" id="3.40.50.300">
    <property type="entry name" value="P-loop containing nucleotide triphosphate hydrolases"/>
    <property type="match status" value="2"/>
</dbReference>
<evidence type="ECO:0000256" key="4">
    <source>
        <dbReference type="ARBA" id="ARBA00022840"/>
    </source>
</evidence>
<organism evidence="7 8">
    <name type="scientific">Endocarpon pusillum (strain Z07020 / HMAS-L-300199)</name>
    <name type="common">Lichen-forming fungus</name>
    <dbReference type="NCBI Taxonomy" id="1263415"/>
    <lineage>
        <taxon>Eukaryota</taxon>
        <taxon>Fungi</taxon>
        <taxon>Dikarya</taxon>
        <taxon>Ascomycota</taxon>
        <taxon>Pezizomycotina</taxon>
        <taxon>Eurotiomycetes</taxon>
        <taxon>Chaetothyriomycetidae</taxon>
        <taxon>Verrucariales</taxon>
        <taxon>Verrucariaceae</taxon>
        <taxon>Endocarpon</taxon>
    </lineage>
</organism>
<keyword evidence="8" id="KW-1185">Reference proteome</keyword>
<evidence type="ECO:0000259" key="6">
    <source>
        <dbReference type="Pfam" id="PF13087"/>
    </source>
</evidence>
<name>U1HK71_ENDPU</name>
<dbReference type="GO" id="GO:0043139">
    <property type="term" value="F:5'-3' DNA helicase activity"/>
    <property type="evidence" value="ECO:0007669"/>
    <property type="project" value="TreeGrafter"/>
</dbReference>
<feature type="domain" description="DNA2/NAM7 helicase-like C-terminal" evidence="6">
    <location>
        <begin position="1053"/>
        <end position="1182"/>
    </location>
</feature>
<dbReference type="GeneID" id="19244168"/>
<feature type="compositionally biased region" description="Basic and acidic residues" evidence="5">
    <location>
        <begin position="79"/>
        <end position="93"/>
    </location>
</feature>
<dbReference type="SUPFAM" id="SSF52540">
    <property type="entry name" value="P-loop containing nucleoside triphosphate hydrolases"/>
    <property type="match status" value="2"/>
</dbReference>
<dbReference type="EMBL" id="KE721446">
    <property type="protein sequence ID" value="ERF69339.1"/>
    <property type="molecule type" value="Genomic_DNA"/>
</dbReference>
<evidence type="ECO:0000256" key="5">
    <source>
        <dbReference type="SAM" id="MobiDB-lite"/>
    </source>
</evidence>
<dbReference type="OrthoDB" id="4483681at2759"/>
<feature type="region of interest" description="Disordered" evidence="5">
    <location>
        <begin position="1"/>
        <end position="93"/>
    </location>
</feature>
<dbReference type="AlphaFoldDB" id="U1HK71"/>
<dbReference type="GO" id="GO:0005524">
    <property type="term" value="F:ATP binding"/>
    <property type="evidence" value="ECO:0007669"/>
    <property type="project" value="UniProtKB-KW"/>
</dbReference>
<evidence type="ECO:0000313" key="7">
    <source>
        <dbReference type="EMBL" id="ERF69339.1"/>
    </source>
</evidence>
<dbReference type="HOGENOM" id="CLU_272611_0_0_1"/>
<dbReference type="InterPro" id="IPR027417">
    <property type="entry name" value="P-loop_NTPase"/>
</dbReference>
<dbReference type="PANTHER" id="PTHR43788:SF8">
    <property type="entry name" value="DNA-BINDING PROTEIN SMUBP-2"/>
    <property type="match status" value="1"/>
</dbReference>
<reference evidence="8" key="1">
    <citation type="journal article" date="2014" name="BMC Genomics">
        <title>Genome characteristics reveal the impact of lichenization on lichen-forming fungus Endocarpon pusillum Hedwig (Verrucariales, Ascomycota).</title>
        <authorList>
            <person name="Wang Y.-Y."/>
            <person name="Liu B."/>
            <person name="Zhang X.-Y."/>
            <person name="Zhou Q.-M."/>
            <person name="Zhang T."/>
            <person name="Li H."/>
            <person name="Yu Y.-F."/>
            <person name="Zhang X.-L."/>
            <person name="Hao X.-Y."/>
            <person name="Wang M."/>
            <person name="Wang L."/>
            <person name="Wei J.-C."/>
        </authorList>
    </citation>
    <scope>NUCLEOTIDE SEQUENCE [LARGE SCALE GENOMIC DNA]</scope>
    <source>
        <strain evidence="8">Z07020 / HMAS-L-300199</strain>
    </source>
</reference>
<evidence type="ECO:0000256" key="3">
    <source>
        <dbReference type="ARBA" id="ARBA00022806"/>
    </source>
</evidence>
<dbReference type="InterPro" id="IPR041679">
    <property type="entry name" value="DNA2/NAM7-like_C"/>
</dbReference>
<keyword evidence="1" id="KW-0547">Nucleotide-binding</keyword>
<keyword evidence="3" id="KW-0347">Helicase</keyword>
<dbReference type="eggNOG" id="KOG1801">
    <property type="taxonomic scope" value="Eukaryota"/>
</dbReference>
<dbReference type="OMA" id="NEINEWC"/>
<dbReference type="PANTHER" id="PTHR43788">
    <property type="entry name" value="DNA2/NAM7 HELICASE FAMILY MEMBER"/>
    <property type="match status" value="1"/>
</dbReference>
<evidence type="ECO:0000256" key="2">
    <source>
        <dbReference type="ARBA" id="ARBA00022801"/>
    </source>
</evidence>
<protein>
    <recommendedName>
        <fullName evidence="6">DNA2/NAM7 helicase-like C-terminal domain-containing protein</fullName>
    </recommendedName>
</protein>
<dbReference type="InterPro" id="IPR050534">
    <property type="entry name" value="Coronavir_polyprotein_1ab"/>
</dbReference>
<feature type="compositionally biased region" description="Basic and acidic residues" evidence="5">
    <location>
        <begin position="59"/>
        <end position="71"/>
    </location>
</feature>
<evidence type="ECO:0000256" key="1">
    <source>
        <dbReference type="ARBA" id="ARBA00022741"/>
    </source>
</evidence>
<gene>
    <name evidence="7" type="ORF">EPUS_09343</name>
</gene>
<dbReference type="GO" id="GO:0016787">
    <property type="term" value="F:hydrolase activity"/>
    <property type="evidence" value="ECO:0007669"/>
    <property type="project" value="UniProtKB-KW"/>
</dbReference>
<keyword evidence="2" id="KW-0378">Hydrolase</keyword>
<dbReference type="RefSeq" id="XP_007805012.1">
    <property type="nucleotide sequence ID" value="XM_007806821.1"/>
</dbReference>
<dbReference type="Proteomes" id="UP000019373">
    <property type="component" value="Unassembled WGS sequence"/>
</dbReference>